<dbReference type="Pfam" id="PF05721">
    <property type="entry name" value="PhyH"/>
    <property type="match status" value="1"/>
</dbReference>
<protein>
    <recommendedName>
        <fullName evidence="7">Phytanoyl-CoA dioxygenase</fullName>
    </recommendedName>
</protein>
<dbReference type="AlphaFoldDB" id="A0AAW0D0C6"/>
<dbReference type="InterPro" id="IPR008775">
    <property type="entry name" value="Phytyl_CoA_dOase-like"/>
</dbReference>
<dbReference type="Proteomes" id="UP001383192">
    <property type="component" value="Unassembled WGS sequence"/>
</dbReference>
<evidence type="ECO:0008006" key="7">
    <source>
        <dbReference type="Google" id="ProtNLM"/>
    </source>
</evidence>
<gene>
    <name evidence="5" type="ORF">VNI00_007393</name>
</gene>
<evidence type="ECO:0000256" key="1">
    <source>
        <dbReference type="ARBA" id="ARBA00001962"/>
    </source>
</evidence>
<accession>A0AAW0D0C6</accession>
<comment type="similarity">
    <text evidence="2">Belongs to the PhyH family.</text>
</comment>
<keyword evidence="4" id="KW-0408">Iron</keyword>
<dbReference type="PANTHER" id="PTHR20883:SF15">
    <property type="entry name" value="PHYTANOYL-COA DIOXYGENASE DOMAIN-CONTAINING PROTEIN 1"/>
    <property type="match status" value="1"/>
</dbReference>
<keyword evidence="6" id="KW-1185">Reference proteome</keyword>
<evidence type="ECO:0000313" key="5">
    <source>
        <dbReference type="EMBL" id="KAK7045561.1"/>
    </source>
</evidence>
<dbReference type="EMBL" id="JAYKXP010000024">
    <property type="protein sequence ID" value="KAK7045561.1"/>
    <property type="molecule type" value="Genomic_DNA"/>
</dbReference>
<evidence type="ECO:0000256" key="3">
    <source>
        <dbReference type="ARBA" id="ARBA00022723"/>
    </source>
</evidence>
<evidence type="ECO:0000256" key="2">
    <source>
        <dbReference type="ARBA" id="ARBA00005830"/>
    </source>
</evidence>
<keyword evidence="3" id="KW-0479">Metal-binding</keyword>
<dbReference type="Gene3D" id="2.60.120.620">
    <property type="entry name" value="q2cbj1_9rhob like domain"/>
    <property type="match status" value="1"/>
</dbReference>
<evidence type="ECO:0000313" key="6">
    <source>
        <dbReference type="Proteomes" id="UP001383192"/>
    </source>
</evidence>
<evidence type="ECO:0000256" key="4">
    <source>
        <dbReference type="ARBA" id="ARBA00023004"/>
    </source>
</evidence>
<dbReference type="PANTHER" id="PTHR20883">
    <property type="entry name" value="PHYTANOYL-COA DIOXYGENASE DOMAIN CONTAINING 1"/>
    <property type="match status" value="1"/>
</dbReference>
<reference evidence="5 6" key="1">
    <citation type="submission" date="2024-01" db="EMBL/GenBank/DDBJ databases">
        <title>A draft genome for a cacao thread blight-causing isolate of Paramarasmius palmivorus.</title>
        <authorList>
            <person name="Baruah I.K."/>
            <person name="Bukari Y."/>
            <person name="Amoako-Attah I."/>
            <person name="Meinhardt L.W."/>
            <person name="Bailey B.A."/>
            <person name="Cohen S.P."/>
        </authorList>
    </citation>
    <scope>NUCLEOTIDE SEQUENCE [LARGE SCALE GENOMIC DNA]</scope>
    <source>
        <strain evidence="5 6">GH-12</strain>
    </source>
</reference>
<comment type="cofactor">
    <cofactor evidence="1">
        <name>Fe cation</name>
        <dbReference type="ChEBI" id="CHEBI:24875"/>
    </cofactor>
</comment>
<sequence>MPEFLTQEQIDQFSQNGYLLIPGFLDLVDTNALLSRAKHLLDEFPIENHPRTKFTTGDDNHVGDDYFLTSGDKIRFFLEEDAVDKNGSLTREKQKAVNKIGHGLHELDPLFRKVTLENERLQALVRDLQFHADPVALQSMVICKQPEIGGEVPEHNDSTFLYTDPPSALGFWIALEHCTPENGALSFLPGSHLKAPITKRFVRLPSGGTGFESLSTPELEAQYAAASQGKYVLEACNPGDLVLIHGSVLHKSERNTSQRTRFAYTFHMIESPPRALYDGKNWLQPTPSMPFPHILDKPNMALVNPALA</sequence>
<dbReference type="SUPFAM" id="SSF51197">
    <property type="entry name" value="Clavaminate synthase-like"/>
    <property type="match status" value="1"/>
</dbReference>
<comment type="caution">
    <text evidence="5">The sequence shown here is derived from an EMBL/GenBank/DDBJ whole genome shotgun (WGS) entry which is preliminary data.</text>
</comment>
<dbReference type="GO" id="GO:0046872">
    <property type="term" value="F:metal ion binding"/>
    <property type="evidence" value="ECO:0007669"/>
    <property type="project" value="UniProtKB-KW"/>
</dbReference>
<proteinExistence type="inferred from homology"/>
<name>A0AAW0D0C6_9AGAR</name>
<organism evidence="5 6">
    <name type="scientific">Paramarasmius palmivorus</name>
    <dbReference type="NCBI Taxonomy" id="297713"/>
    <lineage>
        <taxon>Eukaryota</taxon>
        <taxon>Fungi</taxon>
        <taxon>Dikarya</taxon>
        <taxon>Basidiomycota</taxon>
        <taxon>Agaricomycotina</taxon>
        <taxon>Agaricomycetes</taxon>
        <taxon>Agaricomycetidae</taxon>
        <taxon>Agaricales</taxon>
        <taxon>Marasmiineae</taxon>
        <taxon>Marasmiaceae</taxon>
        <taxon>Paramarasmius</taxon>
    </lineage>
</organism>